<dbReference type="InterPro" id="IPR019099">
    <property type="entry name" value="Uncharacterised_PGPGW_TM"/>
</dbReference>
<proteinExistence type="predicted"/>
<evidence type="ECO:0008006" key="4">
    <source>
        <dbReference type="Google" id="ProtNLM"/>
    </source>
</evidence>
<protein>
    <recommendedName>
        <fullName evidence="4">Tellurium resistance protein TerC</fullName>
    </recommendedName>
</protein>
<dbReference type="RefSeq" id="WP_114336653.1">
    <property type="nucleotide sequence ID" value="NZ_QPID01000001.1"/>
</dbReference>
<dbReference type="Proteomes" id="UP000252558">
    <property type="component" value="Unassembled WGS sequence"/>
</dbReference>
<organism evidence="2 3">
    <name type="scientific">Corallincola holothuriorum</name>
    <dbReference type="NCBI Taxonomy" id="2282215"/>
    <lineage>
        <taxon>Bacteria</taxon>
        <taxon>Pseudomonadati</taxon>
        <taxon>Pseudomonadota</taxon>
        <taxon>Gammaproteobacteria</taxon>
        <taxon>Alteromonadales</taxon>
        <taxon>Psychromonadaceae</taxon>
        <taxon>Corallincola</taxon>
    </lineage>
</organism>
<name>A0A368NSE2_9GAMM</name>
<comment type="caution">
    <text evidence="2">The sequence shown here is derived from an EMBL/GenBank/DDBJ whole genome shotgun (WGS) entry which is preliminary data.</text>
</comment>
<keyword evidence="3" id="KW-1185">Reference proteome</keyword>
<dbReference type="EMBL" id="QPID01000001">
    <property type="protein sequence ID" value="RCU52745.1"/>
    <property type="molecule type" value="Genomic_DNA"/>
</dbReference>
<dbReference type="AlphaFoldDB" id="A0A368NSE2"/>
<keyword evidence="1" id="KW-0472">Membrane</keyword>
<evidence type="ECO:0000256" key="1">
    <source>
        <dbReference type="SAM" id="Phobius"/>
    </source>
</evidence>
<keyword evidence="1" id="KW-0812">Transmembrane</keyword>
<feature type="transmembrane region" description="Helical" evidence="1">
    <location>
        <begin position="30"/>
        <end position="46"/>
    </location>
</feature>
<evidence type="ECO:0000313" key="3">
    <source>
        <dbReference type="Proteomes" id="UP000252558"/>
    </source>
</evidence>
<keyword evidence="1" id="KW-1133">Transmembrane helix</keyword>
<gene>
    <name evidence="2" type="ORF">DU002_01925</name>
</gene>
<accession>A0A368NSE2</accession>
<sequence>MMKKVLLTITGVTLILLGAALIITPVPGILFMIIGLACLSLVYERPKSLLRLLQAKLHHGARRIDKRRMQKKLYR</sequence>
<evidence type="ECO:0000313" key="2">
    <source>
        <dbReference type="EMBL" id="RCU52745.1"/>
    </source>
</evidence>
<reference evidence="2 3" key="1">
    <citation type="submission" date="2018-07" db="EMBL/GenBank/DDBJ databases">
        <title>Corallincola holothuriorum sp. nov., a new facultative anaerobe isolated from sea cucumber Apostichopus japonicus.</title>
        <authorList>
            <person name="Xia H."/>
        </authorList>
    </citation>
    <scope>NUCLEOTIDE SEQUENCE [LARGE SCALE GENOMIC DNA]</scope>
    <source>
        <strain evidence="2 3">C4</strain>
    </source>
</reference>
<dbReference type="Pfam" id="PF09656">
    <property type="entry name" value="PGPGW"/>
    <property type="match status" value="1"/>
</dbReference>